<dbReference type="InterPro" id="IPR020845">
    <property type="entry name" value="AMP-binding_CS"/>
</dbReference>
<name>A0A9P6DWS5_9AGAM</name>
<reference evidence="2" key="1">
    <citation type="journal article" date="2020" name="Nat. Commun.">
        <title>Large-scale genome sequencing of mycorrhizal fungi provides insights into the early evolution of symbiotic traits.</title>
        <authorList>
            <person name="Miyauchi S."/>
            <person name="Kiss E."/>
            <person name="Kuo A."/>
            <person name="Drula E."/>
            <person name="Kohler A."/>
            <person name="Sanchez-Garcia M."/>
            <person name="Morin E."/>
            <person name="Andreopoulos B."/>
            <person name="Barry K.W."/>
            <person name="Bonito G."/>
            <person name="Buee M."/>
            <person name="Carver A."/>
            <person name="Chen C."/>
            <person name="Cichocki N."/>
            <person name="Clum A."/>
            <person name="Culley D."/>
            <person name="Crous P.W."/>
            <person name="Fauchery L."/>
            <person name="Girlanda M."/>
            <person name="Hayes R.D."/>
            <person name="Keri Z."/>
            <person name="LaButti K."/>
            <person name="Lipzen A."/>
            <person name="Lombard V."/>
            <person name="Magnuson J."/>
            <person name="Maillard F."/>
            <person name="Murat C."/>
            <person name="Nolan M."/>
            <person name="Ohm R.A."/>
            <person name="Pangilinan J."/>
            <person name="Pereira M.F."/>
            <person name="Perotto S."/>
            <person name="Peter M."/>
            <person name="Pfister S."/>
            <person name="Riley R."/>
            <person name="Sitrit Y."/>
            <person name="Stielow J.B."/>
            <person name="Szollosi G."/>
            <person name="Zifcakova L."/>
            <person name="Stursova M."/>
            <person name="Spatafora J.W."/>
            <person name="Tedersoo L."/>
            <person name="Vaario L.M."/>
            <person name="Yamada A."/>
            <person name="Yan M."/>
            <person name="Wang P."/>
            <person name="Xu J."/>
            <person name="Bruns T."/>
            <person name="Baldrian P."/>
            <person name="Vilgalys R."/>
            <person name="Dunand C."/>
            <person name="Henrissat B."/>
            <person name="Grigoriev I.V."/>
            <person name="Hibbett D."/>
            <person name="Nagy L.G."/>
            <person name="Martin F.M."/>
        </authorList>
    </citation>
    <scope>NUCLEOTIDE SEQUENCE</scope>
    <source>
        <strain evidence="2">UP504</strain>
    </source>
</reference>
<dbReference type="PROSITE" id="PS00455">
    <property type="entry name" value="AMP_BINDING"/>
    <property type="match status" value="1"/>
</dbReference>
<dbReference type="InterPro" id="IPR042099">
    <property type="entry name" value="ANL_N_sf"/>
</dbReference>
<dbReference type="AlphaFoldDB" id="A0A9P6DWS5"/>
<dbReference type="Proteomes" id="UP000886523">
    <property type="component" value="Unassembled WGS sequence"/>
</dbReference>
<dbReference type="PANTHER" id="PTHR42921">
    <property type="entry name" value="ACETOACETYL-COA SYNTHETASE"/>
    <property type="match status" value="1"/>
</dbReference>
<dbReference type="InterPro" id="IPR045851">
    <property type="entry name" value="AMP-bd_C_sf"/>
</dbReference>
<keyword evidence="3" id="KW-1185">Reference proteome</keyword>
<dbReference type="Gene3D" id="3.40.50.12780">
    <property type="entry name" value="N-terminal domain of ligase-like"/>
    <property type="match status" value="1"/>
</dbReference>
<dbReference type="EMBL" id="MU128965">
    <property type="protein sequence ID" value="KAF9514059.1"/>
    <property type="molecule type" value="Genomic_DNA"/>
</dbReference>
<evidence type="ECO:0000313" key="3">
    <source>
        <dbReference type="Proteomes" id="UP000886523"/>
    </source>
</evidence>
<evidence type="ECO:0000313" key="2">
    <source>
        <dbReference type="EMBL" id="KAF9514059.1"/>
    </source>
</evidence>
<dbReference type="Pfam" id="PF00501">
    <property type="entry name" value="AMP-binding"/>
    <property type="match status" value="1"/>
</dbReference>
<dbReference type="Gene3D" id="3.30.300.30">
    <property type="match status" value="1"/>
</dbReference>
<dbReference type="InterPro" id="IPR000873">
    <property type="entry name" value="AMP-dep_synth/lig_dom"/>
</dbReference>
<sequence length="652" mass="72029">MIRSSPTSNIKPDNVVDEGALMSSVPTWFPNARLNWAENMLKCRSSTKIALIQEIEPTPPGAHVNSSERSVTYLELYNEVSSLINSLRLMGIQPGDRVASYSSNCIENVVAALASTALGAIWVSAAADFGPDGVLERYKSKVHNHVPKLAEVVSGLEKLSLSPEKVVVISLRTGAQSSRDGWMEDWVDWENIIRQGKAETERDPALSEIQFWRGGFDHPLWILFSSGTTGKPKPIVHRAGGMLLQSAKEFLICGDFVPEDVFFYYTTTGWMMWNFLISALPIGLTIVLFDGSPLDDVSLLFNYVDKLKITLFGTSAKYLEQVATKYHPRQLHSLSSLRLLFSTGSPLAPVQFDWVYKELSPKVLLASITGKYTYTLGRYLNGGTDICSLFAGMNTSLPVYRGEIQCRMLGMSIRAYSEEGLPLAPGLPGDLVCDQHFPCQPLGFWPLPGYGESADAVAKARERYLDSYYRKIEGVWFHGDHVLITPSRGANAGGVIMLGEVMAYCKEACFTHLSSPNALITPVNDTETPEASVLARPKSTKSWRRALGLGMPRRTVGQSIKDGADERVILFIVGSSSTETRFDEAMVKRINAEIRGRRTPRHVPSKIILVQDVPYTLNGKKVEVPVKRLISGAKKESLNLSTIPESGMSRRI</sequence>
<dbReference type="GO" id="GO:0030729">
    <property type="term" value="F:acetoacetate-CoA ligase activity"/>
    <property type="evidence" value="ECO:0007669"/>
    <property type="project" value="TreeGrafter"/>
</dbReference>
<comment type="caution">
    <text evidence="2">The sequence shown here is derived from an EMBL/GenBank/DDBJ whole genome shotgun (WGS) entry which is preliminary data.</text>
</comment>
<organism evidence="2 3">
    <name type="scientific">Hydnum rufescens UP504</name>
    <dbReference type="NCBI Taxonomy" id="1448309"/>
    <lineage>
        <taxon>Eukaryota</taxon>
        <taxon>Fungi</taxon>
        <taxon>Dikarya</taxon>
        <taxon>Basidiomycota</taxon>
        <taxon>Agaricomycotina</taxon>
        <taxon>Agaricomycetes</taxon>
        <taxon>Cantharellales</taxon>
        <taxon>Hydnaceae</taxon>
        <taxon>Hydnum</taxon>
    </lineage>
</organism>
<protein>
    <recommendedName>
        <fullName evidence="1">AMP-dependent synthetase/ligase domain-containing protein</fullName>
    </recommendedName>
</protein>
<dbReference type="OrthoDB" id="10253869at2759"/>
<dbReference type="SUPFAM" id="SSF56801">
    <property type="entry name" value="Acetyl-CoA synthetase-like"/>
    <property type="match status" value="1"/>
</dbReference>
<proteinExistence type="predicted"/>
<dbReference type="PANTHER" id="PTHR42921:SF1">
    <property type="entry name" value="ACETOACETYL-COA SYNTHETASE"/>
    <property type="match status" value="1"/>
</dbReference>
<evidence type="ECO:0000259" key="1">
    <source>
        <dbReference type="Pfam" id="PF00501"/>
    </source>
</evidence>
<gene>
    <name evidence="2" type="ORF">BS47DRAFT_1362010</name>
</gene>
<accession>A0A9P6DWS5</accession>
<feature type="domain" description="AMP-dependent synthetase/ligase" evidence="1">
    <location>
        <begin position="64"/>
        <end position="361"/>
    </location>
</feature>